<dbReference type="EMBL" id="FOAW01000007">
    <property type="protein sequence ID" value="SEL24825.1"/>
    <property type="molecule type" value="Genomic_DNA"/>
</dbReference>
<proteinExistence type="predicted"/>
<gene>
    <name evidence="1" type="ORF">SAMN05444583_10789</name>
</gene>
<evidence type="ECO:0000313" key="1">
    <source>
        <dbReference type="EMBL" id="SEL24825.1"/>
    </source>
</evidence>
<name>A0A1H7NP84_9NOCA</name>
<keyword evidence="2" id="KW-1185">Reference proteome</keyword>
<accession>A0A1H7NP84</accession>
<evidence type="ECO:0000313" key="2">
    <source>
        <dbReference type="Proteomes" id="UP000198677"/>
    </source>
</evidence>
<dbReference type="AlphaFoldDB" id="A0A1H7NP84"/>
<protein>
    <submittedName>
        <fullName evidence="1">Uncharacterized protein</fullName>
    </submittedName>
</protein>
<organism evidence="1 2">
    <name type="scientific">Rhodococcus maanshanensis</name>
    <dbReference type="NCBI Taxonomy" id="183556"/>
    <lineage>
        <taxon>Bacteria</taxon>
        <taxon>Bacillati</taxon>
        <taxon>Actinomycetota</taxon>
        <taxon>Actinomycetes</taxon>
        <taxon>Mycobacteriales</taxon>
        <taxon>Nocardiaceae</taxon>
        <taxon>Rhodococcus</taxon>
    </lineage>
</organism>
<reference evidence="2" key="1">
    <citation type="submission" date="2016-10" db="EMBL/GenBank/DDBJ databases">
        <authorList>
            <person name="Varghese N."/>
            <person name="Submissions S."/>
        </authorList>
    </citation>
    <scope>NUCLEOTIDE SEQUENCE [LARGE SCALE GENOMIC DNA]</scope>
    <source>
        <strain evidence="2">DSM 44675</strain>
    </source>
</reference>
<dbReference type="Proteomes" id="UP000198677">
    <property type="component" value="Unassembled WGS sequence"/>
</dbReference>
<sequence>MERVSVTLFDRIEALRAALAVHDGDREELHRVILDCGDRYGGIDRLIYAMALELDFAYGCGFGDSGPDQINSLIELHQVALDVAARGDVR</sequence>